<proteinExistence type="predicted"/>
<dbReference type="AlphaFoldDB" id="A0A843R3V5"/>
<gene>
    <name evidence="1" type="ORF">GC247_06505</name>
</gene>
<organism evidence="1 2">
    <name type="scientific">Limosilactobacillus fermentum</name>
    <name type="common">Lactobacillus fermentum</name>
    <dbReference type="NCBI Taxonomy" id="1613"/>
    <lineage>
        <taxon>Bacteria</taxon>
        <taxon>Bacillati</taxon>
        <taxon>Bacillota</taxon>
        <taxon>Bacilli</taxon>
        <taxon>Lactobacillales</taxon>
        <taxon>Lactobacillaceae</taxon>
        <taxon>Limosilactobacillus</taxon>
    </lineage>
</organism>
<protein>
    <submittedName>
        <fullName evidence="1">Uncharacterized protein</fullName>
    </submittedName>
</protein>
<dbReference type="RefSeq" id="WP_152728872.1">
    <property type="nucleotide sequence ID" value="NZ_WHJL01000064.1"/>
</dbReference>
<dbReference type="Proteomes" id="UP000466799">
    <property type="component" value="Unassembled WGS sequence"/>
</dbReference>
<dbReference type="InterPro" id="IPR046733">
    <property type="entry name" value="DUF6625"/>
</dbReference>
<accession>A0A843R3V5</accession>
<evidence type="ECO:0000313" key="1">
    <source>
        <dbReference type="EMBL" id="MPQ35536.1"/>
    </source>
</evidence>
<reference evidence="1 2" key="1">
    <citation type="submission" date="2019-10" db="EMBL/GenBank/DDBJ databases">
        <title>Genome Sequencing and assembly of Lactobacillus fermentum I2, a lactic acid bacteria.</title>
        <authorList>
            <person name="Lopes L.S."/>
            <person name="Persinoti G.F."/>
            <person name="Riano-Pachon D.M."/>
            <person name="Labate C.A."/>
        </authorList>
    </citation>
    <scope>NUCLEOTIDE SEQUENCE [LARGE SCALE GENOMIC DNA]</scope>
    <source>
        <strain evidence="1 2">I2</strain>
    </source>
</reference>
<comment type="caution">
    <text evidence="1">The sequence shown here is derived from an EMBL/GenBank/DDBJ whole genome shotgun (WGS) entry which is preliminary data.</text>
</comment>
<dbReference type="Pfam" id="PF20330">
    <property type="entry name" value="DUF6625"/>
    <property type="match status" value="1"/>
</dbReference>
<sequence>MKKILLICPFFGKLPKEYFQLILNSCKRNNTIDWLLITNDRTEYSYPDNVKVKYEDWKAFSSNVKCKLKKLINVDVFLERPYKLCDYKPIYGLIFSKYTKKYDYWGYTDLTDVIYGNLREFLTDNVLKYDKVNFLGHLTLYRNTKNVNSRVLLPLPSGKSIKEILATNKNMAFDESIKNGIQGIYNERNFSFIIVKNMVADISPMRYAFQLSCFDDRFHQYYEKYKNRIFCYDNGKLYSAFIYNGRVLFKEYGYIHFQKRKMNNFLNFDDCNKYLIIPSGFMNMTEINSSLIRRNCRKKLYLPFFKLKWKAFKEKIKG</sequence>
<dbReference type="EMBL" id="WHJL01000064">
    <property type="protein sequence ID" value="MPQ35536.1"/>
    <property type="molecule type" value="Genomic_DNA"/>
</dbReference>
<evidence type="ECO:0000313" key="2">
    <source>
        <dbReference type="Proteomes" id="UP000466799"/>
    </source>
</evidence>
<name>A0A843R3V5_LIMFE</name>